<dbReference type="GO" id="GO:0008324">
    <property type="term" value="F:monoatomic cation transmembrane transporter activity"/>
    <property type="evidence" value="ECO:0007669"/>
    <property type="project" value="InterPro"/>
</dbReference>
<evidence type="ECO:0000256" key="2">
    <source>
        <dbReference type="ARBA" id="ARBA00006228"/>
    </source>
</evidence>
<dbReference type="GO" id="GO:0005886">
    <property type="term" value="C:plasma membrane"/>
    <property type="evidence" value="ECO:0007669"/>
    <property type="project" value="UniProtKB-SubCell"/>
</dbReference>
<keyword evidence="6 7" id="KW-0472">Membrane</keyword>
<dbReference type="PANTHER" id="PTHR34584">
    <property type="entry name" value="NA(+)/H(+) ANTIPORTER SUBUNIT E1"/>
    <property type="match status" value="1"/>
</dbReference>
<dbReference type="PIRSF" id="PIRSF019239">
    <property type="entry name" value="MrpE"/>
    <property type="match status" value="1"/>
</dbReference>
<dbReference type="Pfam" id="PF01899">
    <property type="entry name" value="MNHE"/>
    <property type="match status" value="1"/>
</dbReference>
<evidence type="ECO:0000256" key="7">
    <source>
        <dbReference type="SAM" id="Phobius"/>
    </source>
</evidence>
<feature type="transmembrane region" description="Helical" evidence="7">
    <location>
        <begin position="12"/>
        <end position="32"/>
    </location>
</feature>
<keyword evidence="3" id="KW-1003">Cell membrane</keyword>
<sequence>MAPSMNRSGGNALVPKGMFTCWIVLFVVWMIANSSMAWEVALTGGAITFAIAHAFASASAAWGRVNWTPSAFYHFLAYLGTFIIELVKANINMLAYVYAPSIGIRPGIVRVRTRLTSPIGRLALANSIALTPGSLVLDLKGDTFYIHWLDVMTTDADEAAAILVDPFERHLEKVFG</sequence>
<feature type="transmembrane region" description="Helical" evidence="7">
    <location>
        <begin position="75"/>
        <end position="99"/>
    </location>
</feature>
<reference evidence="8 9" key="1">
    <citation type="submission" date="2019-06" db="EMBL/GenBank/DDBJ databases">
        <title>Whole genome shotgun sequence of Nitrobacter winogradskyi NBRC 14297.</title>
        <authorList>
            <person name="Hosoyama A."/>
            <person name="Uohara A."/>
            <person name="Ohji S."/>
            <person name="Ichikawa N."/>
        </authorList>
    </citation>
    <scope>NUCLEOTIDE SEQUENCE [LARGE SCALE GENOMIC DNA]</scope>
    <source>
        <strain evidence="8 9">NBRC 14297</strain>
    </source>
</reference>
<accession>A0A4Y3WFG2</accession>
<evidence type="ECO:0000256" key="5">
    <source>
        <dbReference type="ARBA" id="ARBA00022989"/>
    </source>
</evidence>
<evidence type="ECO:0000256" key="1">
    <source>
        <dbReference type="ARBA" id="ARBA00004651"/>
    </source>
</evidence>
<comment type="similarity">
    <text evidence="2">Belongs to the CPA3 antiporters (TC 2.A.63) subunit E family.</text>
</comment>
<evidence type="ECO:0000256" key="4">
    <source>
        <dbReference type="ARBA" id="ARBA00022692"/>
    </source>
</evidence>
<feature type="transmembrane region" description="Helical" evidence="7">
    <location>
        <begin position="38"/>
        <end position="63"/>
    </location>
</feature>
<keyword evidence="4 7" id="KW-0812">Transmembrane</keyword>
<evidence type="ECO:0000256" key="3">
    <source>
        <dbReference type="ARBA" id="ARBA00022475"/>
    </source>
</evidence>
<name>A0A4Y3WFG2_NITWI</name>
<gene>
    <name evidence="8" type="ORF">NWI01_31600</name>
</gene>
<comment type="subcellular location">
    <subcellularLocation>
        <location evidence="1">Cell membrane</location>
        <topology evidence="1">Multi-pass membrane protein</topology>
    </subcellularLocation>
</comment>
<protein>
    <submittedName>
        <fullName evidence="8">Na+/H+ antiporter subunit E</fullName>
    </submittedName>
</protein>
<organism evidence="8 9">
    <name type="scientific">Nitrobacter winogradskyi</name>
    <name type="common">Nitrobacter agilis</name>
    <dbReference type="NCBI Taxonomy" id="913"/>
    <lineage>
        <taxon>Bacteria</taxon>
        <taxon>Pseudomonadati</taxon>
        <taxon>Pseudomonadota</taxon>
        <taxon>Alphaproteobacteria</taxon>
        <taxon>Hyphomicrobiales</taxon>
        <taxon>Nitrobacteraceae</taxon>
        <taxon>Nitrobacter</taxon>
    </lineage>
</organism>
<evidence type="ECO:0000313" key="9">
    <source>
        <dbReference type="Proteomes" id="UP000318825"/>
    </source>
</evidence>
<dbReference type="EMBL" id="BJNF01000098">
    <property type="protein sequence ID" value="GEC17268.1"/>
    <property type="molecule type" value="Genomic_DNA"/>
</dbReference>
<evidence type="ECO:0000256" key="6">
    <source>
        <dbReference type="ARBA" id="ARBA00023136"/>
    </source>
</evidence>
<dbReference type="PANTHER" id="PTHR34584:SF1">
    <property type="entry name" value="NA(+)_H(+) ANTIPORTER SUBUNIT E1"/>
    <property type="match status" value="1"/>
</dbReference>
<evidence type="ECO:0000313" key="8">
    <source>
        <dbReference type="EMBL" id="GEC17268.1"/>
    </source>
</evidence>
<dbReference type="Proteomes" id="UP000318825">
    <property type="component" value="Unassembled WGS sequence"/>
</dbReference>
<proteinExistence type="inferred from homology"/>
<comment type="caution">
    <text evidence="8">The sequence shown here is derived from an EMBL/GenBank/DDBJ whole genome shotgun (WGS) entry which is preliminary data.</text>
</comment>
<dbReference type="InterPro" id="IPR002758">
    <property type="entry name" value="Cation_antiport_E"/>
</dbReference>
<keyword evidence="5 7" id="KW-1133">Transmembrane helix</keyword>
<dbReference type="AlphaFoldDB" id="A0A4Y3WFG2"/>